<dbReference type="EMBL" id="CM037152">
    <property type="protein sequence ID" value="KAH7833573.1"/>
    <property type="molecule type" value="Genomic_DNA"/>
</dbReference>
<keyword evidence="2" id="KW-1185">Reference proteome</keyword>
<reference evidence="1 2" key="1">
    <citation type="journal article" date="2021" name="Hortic Res">
        <title>High-quality reference genome and annotation aids understanding of berry development for evergreen blueberry (Vaccinium darrowii).</title>
        <authorList>
            <person name="Yu J."/>
            <person name="Hulse-Kemp A.M."/>
            <person name="Babiker E."/>
            <person name="Staton M."/>
        </authorList>
    </citation>
    <scope>NUCLEOTIDE SEQUENCE [LARGE SCALE GENOMIC DNA]</scope>
    <source>
        <strain evidence="2">cv. NJ 8807/NJ 8810</strain>
        <tissue evidence="1">Young leaf</tissue>
    </source>
</reference>
<accession>A0ACB7WYL2</accession>
<name>A0ACB7WYL2_9ERIC</name>
<proteinExistence type="predicted"/>
<organism evidence="1 2">
    <name type="scientific">Vaccinium darrowii</name>
    <dbReference type="NCBI Taxonomy" id="229202"/>
    <lineage>
        <taxon>Eukaryota</taxon>
        <taxon>Viridiplantae</taxon>
        <taxon>Streptophyta</taxon>
        <taxon>Embryophyta</taxon>
        <taxon>Tracheophyta</taxon>
        <taxon>Spermatophyta</taxon>
        <taxon>Magnoliopsida</taxon>
        <taxon>eudicotyledons</taxon>
        <taxon>Gunneridae</taxon>
        <taxon>Pentapetalae</taxon>
        <taxon>asterids</taxon>
        <taxon>Ericales</taxon>
        <taxon>Ericaceae</taxon>
        <taxon>Vaccinioideae</taxon>
        <taxon>Vaccinieae</taxon>
        <taxon>Vaccinium</taxon>
    </lineage>
</organism>
<dbReference type="Proteomes" id="UP000828048">
    <property type="component" value="Chromosome 2"/>
</dbReference>
<evidence type="ECO:0000313" key="1">
    <source>
        <dbReference type="EMBL" id="KAH7833573.1"/>
    </source>
</evidence>
<gene>
    <name evidence="1" type="ORF">Vadar_007709</name>
</gene>
<protein>
    <submittedName>
        <fullName evidence="1">Uncharacterized protein</fullName>
    </submittedName>
</protein>
<comment type="caution">
    <text evidence="1">The sequence shown here is derived from an EMBL/GenBank/DDBJ whole genome shotgun (WGS) entry which is preliminary data.</text>
</comment>
<evidence type="ECO:0000313" key="2">
    <source>
        <dbReference type="Proteomes" id="UP000828048"/>
    </source>
</evidence>
<sequence>MDDVVQEIPCGKKLFIGGDFNGHVGVQRQGYEKVHGGFGFGYLNEGGRRILDFAVAGDLIVANTLYKKREEHLITFKSGANRSQIDYFLARGADRLLCKDCKVIPGECVVAQHRLLVLDIGLKGNNRPRKETRRPRTRWWFLRGEKLEVFKERMGQEVEWGGESDSDSMWNTMADGIRRISKEVLGESKGKGPSSKETWWWNDEVQTMVKAKKDCFKKWQKDRSVENFQRYKQANREAKKAVSEAKLRAYDDFYARLDSKDGEKNIYKLAKLRERKARDFSQVKCIKGSDSKVLVKDEEIKDRWKMYFEKLLNEKHEGSFGEEEVDVPSEKIEYEFYRRIQKFEVAKALKRMKPGKALGPDDIPIEVWRSLGELGVTWLTKLFNKIILSRRMSDEWRRSTLVPIYKNKGDIQSCNNYRGIKLMSHTMKLWERVIEHRLRMVTTVSEKQFGFMPGRSTMEAIYLLRRLVERHRSTKKDLHMIFIDLEKAYDRVPRDIIWWVLE</sequence>